<sequence length="220" mass="24407">MLPLRLWRRFRELGPRAAFERAAGRLLRALWWQEEHVWYALPTEGVSGSLPAGYSLARLRGERSLRELLTRGIEVASAAAYVAAGGELWLLEGATGDLAFMCWIFRERAPALAAPGGWFRPPAGSAVLEDSFTAPAHRGRGLAPAVWRKICAALVDERIATLLTKVEVTNMPSRRACEKAGFEEVGRMRYRRRGLRREVVIEGSDPRADALRQALIAESG</sequence>
<keyword evidence="3" id="KW-1185">Reference proteome</keyword>
<dbReference type="InterPro" id="IPR016181">
    <property type="entry name" value="Acyl_CoA_acyltransferase"/>
</dbReference>
<organism evidence="2 3">
    <name type="scientific">Thermoleophilum album</name>
    <dbReference type="NCBI Taxonomy" id="29539"/>
    <lineage>
        <taxon>Bacteria</taxon>
        <taxon>Bacillati</taxon>
        <taxon>Actinomycetota</taxon>
        <taxon>Thermoleophilia</taxon>
        <taxon>Thermoleophilales</taxon>
        <taxon>Thermoleophilaceae</taxon>
        <taxon>Thermoleophilum</taxon>
    </lineage>
</organism>
<gene>
    <name evidence="2" type="ORF">SAMN02745716_2019</name>
</gene>
<evidence type="ECO:0000313" key="2">
    <source>
        <dbReference type="EMBL" id="SEH15649.1"/>
    </source>
</evidence>
<dbReference type="InterPro" id="IPR000182">
    <property type="entry name" value="GNAT_dom"/>
</dbReference>
<name>A0A1H6FXW1_THEAL</name>
<dbReference type="PROSITE" id="PS51186">
    <property type="entry name" value="GNAT"/>
    <property type="match status" value="1"/>
</dbReference>
<evidence type="ECO:0000313" key="3">
    <source>
        <dbReference type="Proteomes" id="UP000222056"/>
    </source>
</evidence>
<dbReference type="Gene3D" id="3.40.630.30">
    <property type="match status" value="1"/>
</dbReference>
<keyword evidence="2" id="KW-0808">Transferase</keyword>
<protein>
    <submittedName>
        <fullName evidence="2">Acetyltransferase (GNAT) domain-containing protein</fullName>
    </submittedName>
</protein>
<reference evidence="3" key="1">
    <citation type="submission" date="2016-10" db="EMBL/GenBank/DDBJ databases">
        <authorList>
            <person name="Varghese N."/>
            <person name="Submissions S."/>
        </authorList>
    </citation>
    <scope>NUCLEOTIDE SEQUENCE [LARGE SCALE GENOMIC DNA]</scope>
    <source>
        <strain evidence="3">ATCC 35263</strain>
    </source>
</reference>
<dbReference type="STRING" id="29539.SAMN02745716_2019"/>
<accession>A0A1H6FXW1</accession>
<feature type="domain" description="N-acetyltransferase" evidence="1">
    <location>
        <begin position="57"/>
        <end position="202"/>
    </location>
</feature>
<dbReference type="AlphaFoldDB" id="A0A1H6FXW1"/>
<dbReference type="SUPFAM" id="SSF55729">
    <property type="entry name" value="Acyl-CoA N-acyltransferases (Nat)"/>
    <property type="match status" value="1"/>
</dbReference>
<proteinExistence type="predicted"/>
<dbReference type="EMBL" id="FNWJ01000002">
    <property type="protein sequence ID" value="SEH15649.1"/>
    <property type="molecule type" value="Genomic_DNA"/>
</dbReference>
<dbReference type="Pfam" id="PF00583">
    <property type="entry name" value="Acetyltransf_1"/>
    <property type="match status" value="1"/>
</dbReference>
<dbReference type="GO" id="GO:0016747">
    <property type="term" value="F:acyltransferase activity, transferring groups other than amino-acyl groups"/>
    <property type="evidence" value="ECO:0007669"/>
    <property type="project" value="InterPro"/>
</dbReference>
<dbReference type="Proteomes" id="UP000222056">
    <property type="component" value="Unassembled WGS sequence"/>
</dbReference>
<evidence type="ECO:0000259" key="1">
    <source>
        <dbReference type="PROSITE" id="PS51186"/>
    </source>
</evidence>